<evidence type="ECO:0000256" key="1">
    <source>
        <dbReference type="SAM" id="MobiDB-lite"/>
    </source>
</evidence>
<evidence type="ECO:0000256" key="2">
    <source>
        <dbReference type="SAM" id="SignalP"/>
    </source>
</evidence>
<dbReference type="AlphaFoldDB" id="B8LDV4"/>
<name>B8LDV4_THAPS</name>
<keyword evidence="4" id="KW-1185">Reference proteome</keyword>
<accession>B8LDV4</accession>
<sequence length="857" mass="94020">MKAAASVTLLALLLSVVSSASAANSDESRRASNANGGATSVHNANGEQQQQPQRRRASDNSEELEDVVQEFAPPKLSFTTEDYFRDLVAADSSDNREPSWTVFQGSSSTNEQPASSSSLLTLVHNQPRAKHVVLTPDEQRAYLVEHAKVCLPGNNSEEATTSSSLLAQYDLLSASSSTSHLAHELWKYCSLYNEGGVYVDGESVMLVGLGDVLGWTPKNNNNANYAVLASSHSSGISPSLLKGASISTPVTYASSYAYDNLAVDGAAGVPGTEDDAATTAVNGGTTLGTNIITTPLLAISQKHNPIPLSMVEKIVNSSVRELQEDALLLPRALMGLIAADEEKAGKVAAGESSSGKWNFFRQRCQGVEVAGGDSVDSRSLRHCPASQGYCCEIIDPRRKFVFMLSRYSLLPNQMLPTYDSLNKPYSYHHHKDGDTTTVLDSATISQLPFISTIHLDPSTSPTDQIKQGNSETTPNAYQIMSSLNSLPNQEKNKQQCMDCLREKGGADCNPDSEHSCIAHCPRFCGKLCDVEVAEKPVSKVVVVKAPRFRKDPERLIPRIIHQTWFEPVTPEKYPNMSRLIESWKRSGWEYIFYDDDAASEFLSLHFPPEVREAYESIIPGAFKADLFRYCVLLIKGGIYSDMDVILEINLDAAVPPDVGFMTPVDAPGSKPDHRMCLWNGLIASAPAHPFLARAIEHVVNNIRNRFTVVDYDKMLCPAPELSVQHAFSTLFTAGPCILGLTLNEVMGRDLQQTFVEGDLEMNGGGNPDGVPGRTIILQQNKWDMGAHRFTWVENNLVVAATDMPDYDDRQKLEGEDEEQAAHYSKTLTRTDLYGETKVYVNRDIAHERIVIRTESME</sequence>
<reference evidence="3 4" key="2">
    <citation type="journal article" date="2008" name="Nature">
        <title>The Phaeodactylum genome reveals the evolutionary history of diatom genomes.</title>
        <authorList>
            <person name="Bowler C."/>
            <person name="Allen A.E."/>
            <person name="Badger J.H."/>
            <person name="Grimwood J."/>
            <person name="Jabbari K."/>
            <person name="Kuo A."/>
            <person name="Maheswari U."/>
            <person name="Martens C."/>
            <person name="Maumus F."/>
            <person name="Otillar R.P."/>
            <person name="Rayko E."/>
            <person name="Salamov A."/>
            <person name="Vandepoele K."/>
            <person name="Beszteri B."/>
            <person name="Gruber A."/>
            <person name="Heijde M."/>
            <person name="Katinka M."/>
            <person name="Mock T."/>
            <person name="Valentin K."/>
            <person name="Verret F."/>
            <person name="Berges J.A."/>
            <person name="Brownlee C."/>
            <person name="Cadoret J.P."/>
            <person name="Chiovitti A."/>
            <person name="Choi C.J."/>
            <person name="Coesel S."/>
            <person name="De Martino A."/>
            <person name="Detter J.C."/>
            <person name="Durkin C."/>
            <person name="Falciatore A."/>
            <person name="Fournet J."/>
            <person name="Haruta M."/>
            <person name="Huysman M.J."/>
            <person name="Jenkins B.D."/>
            <person name="Jiroutova K."/>
            <person name="Jorgensen R.E."/>
            <person name="Joubert Y."/>
            <person name="Kaplan A."/>
            <person name="Kroger N."/>
            <person name="Kroth P.G."/>
            <person name="La Roche J."/>
            <person name="Lindquist E."/>
            <person name="Lommer M."/>
            <person name="Martin-Jezequel V."/>
            <person name="Lopez P.J."/>
            <person name="Lucas S."/>
            <person name="Mangogna M."/>
            <person name="McGinnis K."/>
            <person name="Medlin L.K."/>
            <person name="Montsant A."/>
            <person name="Oudot-Le Secq M.P."/>
            <person name="Napoli C."/>
            <person name="Obornik M."/>
            <person name="Parker M.S."/>
            <person name="Petit J.L."/>
            <person name="Porcel B.M."/>
            <person name="Poulsen N."/>
            <person name="Robison M."/>
            <person name="Rychlewski L."/>
            <person name="Rynearson T.A."/>
            <person name="Schmutz J."/>
            <person name="Shapiro H."/>
            <person name="Siaut M."/>
            <person name="Stanley M."/>
            <person name="Sussman M.R."/>
            <person name="Taylor A.R."/>
            <person name="Vardi A."/>
            <person name="von Dassow P."/>
            <person name="Vyverman W."/>
            <person name="Willis A."/>
            <person name="Wyrwicz L.S."/>
            <person name="Rokhsar D.S."/>
            <person name="Weissenbach J."/>
            <person name="Armbrust E.V."/>
            <person name="Green B.R."/>
            <person name="Van de Peer Y."/>
            <person name="Grigoriev I.V."/>
        </authorList>
    </citation>
    <scope>NUCLEOTIDE SEQUENCE [LARGE SCALE GENOMIC DNA]</scope>
    <source>
        <strain evidence="3 4">CCMP1335</strain>
    </source>
</reference>
<proteinExistence type="predicted"/>
<dbReference type="InterPro" id="IPR029044">
    <property type="entry name" value="Nucleotide-diphossugar_trans"/>
</dbReference>
<evidence type="ECO:0000313" key="3">
    <source>
        <dbReference type="EMBL" id="EED86548.1"/>
    </source>
</evidence>
<dbReference type="PaxDb" id="35128-Thaps25557"/>
<feature type="compositionally biased region" description="Low complexity" evidence="1">
    <location>
        <begin position="22"/>
        <end position="35"/>
    </location>
</feature>
<dbReference type="GO" id="GO:0000136">
    <property type="term" value="C:mannan polymerase complex"/>
    <property type="evidence" value="ECO:0000318"/>
    <property type="project" value="GO_Central"/>
</dbReference>
<dbReference type="Pfam" id="PF04488">
    <property type="entry name" value="Gly_transf_sug"/>
    <property type="match status" value="1"/>
</dbReference>
<reference evidence="3 4" key="1">
    <citation type="journal article" date="2004" name="Science">
        <title>The genome of the diatom Thalassiosira pseudonana: ecology, evolution, and metabolism.</title>
        <authorList>
            <person name="Armbrust E.V."/>
            <person name="Berges J.A."/>
            <person name="Bowler C."/>
            <person name="Green B.R."/>
            <person name="Martinez D."/>
            <person name="Putnam N.H."/>
            <person name="Zhou S."/>
            <person name="Allen A.E."/>
            <person name="Apt K.E."/>
            <person name="Bechner M."/>
            <person name="Brzezinski M.A."/>
            <person name="Chaal B.K."/>
            <person name="Chiovitti A."/>
            <person name="Davis A.K."/>
            <person name="Demarest M.S."/>
            <person name="Detter J.C."/>
            <person name="Glavina T."/>
            <person name="Goodstein D."/>
            <person name="Hadi M.Z."/>
            <person name="Hellsten U."/>
            <person name="Hildebrand M."/>
            <person name="Jenkins B.D."/>
            <person name="Jurka J."/>
            <person name="Kapitonov V.V."/>
            <person name="Kroger N."/>
            <person name="Lau W.W."/>
            <person name="Lane T.W."/>
            <person name="Larimer F.W."/>
            <person name="Lippmeier J.C."/>
            <person name="Lucas S."/>
            <person name="Medina M."/>
            <person name="Montsant A."/>
            <person name="Obornik M."/>
            <person name="Parker M.S."/>
            <person name="Palenik B."/>
            <person name="Pazour G.J."/>
            <person name="Richardson P.M."/>
            <person name="Rynearson T.A."/>
            <person name="Saito M.A."/>
            <person name="Schwartz D.C."/>
            <person name="Thamatrakoln K."/>
            <person name="Valentin K."/>
            <person name="Vardi A."/>
            <person name="Wilkerson F.P."/>
            <person name="Rokhsar D.S."/>
        </authorList>
    </citation>
    <scope>NUCLEOTIDE SEQUENCE [LARGE SCALE GENOMIC DNA]</scope>
    <source>
        <strain evidence="3 4">CCMP1335</strain>
    </source>
</reference>
<dbReference type="GO" id="GO:0000009">
    <property type="term" value="F:alpha-1,6-mannosyltransferase activity"/>
    <property type="evidence" value="ECO:0000318"/>
    <property type="project" value="GO_Central"/>
</dbReference>
<feature type="region of interest" description="Disordered" evidence="1">
    <location>
        <begin position="22"/>
        <end position="72"/>
    </location>
</feature>
<dbReference type="PANTHER" id="PTHR31834">
    <property type="entry name" value="INITIATION-SPECIFIC ALPHA-1,6-MANNOSYLTRANSFERASE"/>
    <property type="match status" value="1"/>
</dbReference>
<dbReference type="GeneID" id="7451849"/>
<dbReference type="FunFam" id="3.90.550.20:FF:000008">
    <property type="entry name" value="Mannosyltransferase OCH1 and related enzymes"/>
    <property type="match status" value="1"/>
</dbReference>
<dbReference type="InParanoid" id="B8LDV4"/>
<dbReference type="InterPro" id="IPR007577">
    <property type="entry name" value="GlycoTrfase_DXD_sugar-bd_CS"/>
</dbReference>
<dbReference type="SUPFAM" id="SSF53448">
    <property type="entry name" value="Nucleotide-diphospho-sugar transferases"/>
    <property type="match status" value="1"/>
</dbReference>
<dbReference type="PANTHER" id="PTHR31834:SF1">
    <property type="entry name" value="INITIATION-SPECIFIC ALPHA-1,6-MANNOSYLTRANSFERASE"/>
    <property type="match status" value="1"/>
</dbReference>
<dbReference type="STRING" id="35128.B8LDV4"/>
<evidence type="ECO:0000313" key="4">
    <source>
        <dbReference type="Proteomes" id="UP000001449"/>
    </source>
</evidence>
<protein>
    <submittedName>
        <fullName evidence="3">Uncharacterized protein</fullName>
    </submittedName>
</protein>
<feature type="region of interest" description="Disordered" evidence="1">
    <location>
        <begin position="95"/>
        <end position="114"/>
    </location>
</feature>
<dbReference type="GO" id="GO:0006487">
    <property type="term" value="P:protein N-linked glycosylation"/>
    <property type="evidence" value="ECO:0000318"/>
    <property type="project" value="GO_Central"/>
</dbReference>
<dbReference type="KEGG" id="tps:THAPSDRAFT_25557"/>
<feature type="compositionally biased region" description="Polar residues" evidence="1">
    <location>
        <begin position="36"/>
        <end position="52"/>
    </location>
</feature>
<keyword evidence="2" id="KW-0732">Signal</keyword>
<feature type="signal peptide" evidence="2">
    <location>
        <begin position="1"/>
        <end position="22"/>
    </location>
</feature>
<organism evidence="3 4">
    <name type="scientific">Thalassiosira pseudonana</name>
    <name type="common">Marine diatom</name>
    <name type="synonym">Cyclotella nana</name>
    <dbReference type="NCBI Taxonomy" id="35128"/>
    <lineage>
        <taxon>Eukaryota</taxon>
        <taxon>Sar</taxon>
        <taxon>Stramenopiles</taxon>
        <taxon>Ochrophyta</taxon>
        <taxon>Bacillariophyta</taxon>
        <taxon>Coscinodiscophyceae</taxon>
        <taxon>Thalassiosirophycidae</taxon>
        <taxon>Thalassiosirales</taxon>
        <taxon>Thalassiosiraceae</taxon>
        <taxon>Thalassiosira</taxon>
    </lineage>
</organism>
<dbReference type="HOGENOM" id="CLU_016719_0_0_1"/>
<dbReference type="InterPro" id="IPR039367">
    <property type="entry name" value="Och1-like"/>
</dbReference>
<feature type="compositionally biased region" description="Polar residues" evidence="1">
    <location>
        <begin position="101"/>
        <end position="114"/>
    </location>
</feature>
<dbReference type="Gene3D" id="3.90.550.20">
    <property type="match status" value="1"/>
</dbReference>
<dbReference type="EMBL" id="DS999421">
    <property type="protein sequence ID" value="EED86548.1"/>
    <property type="molecule type" value="Genomic_DNA"/>
</dbReference>
<dbReference type="Proteomes" id="UP000001449">
    <property type="component" value="Unassembled WGS sequence"/>
</dbReference>
<dbReference type="eggNOG" id="ENOG502S8XC">
    <property type="taxonomic scope" value="Eukaryota"/>
</dbReference>
<dbReference type="RefSeq" id="XP_002297223.1">
    <property type="nucleotide sequence ID" value="XM_002297187.1"/>
</dbReference>
<gene>
    <name evidence="3" type="ORF">THAPSDRAFT_25557</name>
</gene>
<feature type="chain" id="PRO_5002876651" evidence="2">
    <location>
        <begin position="23"/>
        <end position="857"/>
    </location>
</feature>